<evidence type="ECO:0000256" key="1">
    <source>
        <dbReference type="SAM" id="MobiDB-lite"/>
    </source>
</evidence>
<sequence>MVDALSVGLGGNGDGGMRFRSTDTGDLREDEHISFPGVFPCADGRDYPLLSPVEERRERISFSCSQALVPRSTLFCGSESTKRAKTALQPLEIVHYSLRAAPCLDAPGEL</sequence>
<feature type="region of interest" description="Disordered" evidence="1">
    <location>
        <begin position="1"/>
        <end position="23"/>
    </location>
</feature>
<accession>A0A450TJB3</accession>
<dbReference type="EMBL" id="CAADEX010000191">
    <property type="protein sequence ID" value="VFJ67412.1"/>
    <property type="molecule type" value="Genomic_DNA"/>
</dbReference>
<evidence type="ECO:0000313" key="2">
    <source>
        <dbReference type="EMBL" id="VFJ67412.1"/>
    </source>
</evidence>
<protein>
    <submittedName>
        <fullName evidence="2">Uncharacterized protein</fullName>
    </submittedName>
</protein>
<proteinExistence type="predicted"/>
<reference evidence="2" key="1">
    <citation type="submission" date="2019-02" db="EMBL/GenBank/DDBJ databases">
        <authorList>
            <person name="Gruber-Vodicka R. H."/>
            <person name="Seah K. B. B."/>
        </authorList>
    </citation>
    <scope>NUCLEOTIDE SEQUENCE</scope>
    <source>
        <strain evidence="2">BECK_DK47</strain>
    </source>
</reference>
<name>A0A450TJB3_9GAMM</name>
<organism evidence="2">
    <name type="scientific">Candidatus Kentrum sp. DK</name>
    <dbReference type="NCBI Taxonomy" id="2126562"/>
    <lineage>
        <taxon>Bacteria</taxon>
        <taxon>Pseudomonadati</taxon>
        <taxon>Pseudomonadota</taxon>
        <taxon>Gammaproteobacteria</taxon>
        <taxon>Candidatus Kentrum</taxon>
    </lineage>
</organism>
<dbReference type="AlphaFoldDB" id="A0A450TJB3"/>
<gene>
    <name evidence="2" type="ORF">BECKDK2373B_GA0170837_11917</name>
</gene>